<dbReference type="Proteomes" id="UP001153269">
    <property type="component" value="Unassembled WGS sequence"/>
</dbReference>
<evidence type="ECO:0000313" key="2">
    <source>
        <dbReference type="Proteomes" id="UP001153269"/>
    </source>
</evidence>
<evidence type="ECO:0000313" key="1">
    <source>
        <dbReference type="EMBL" id="CAB1413748.1"/>
    </source>
</evidence>
<comment type="caution">
    <text evidence="1">The sequence shown here is derived from an EMBL/GenBank/DDBJ whole genome shotgun (WGS) entry which is preliminary data.</text>
</comment>
<organism evidence="1 2">
    <name type="scientific">Pleuronectes platessa</name>
    <name type="common">European plaice</name>
    <dbReference type="NCBI Taxonomy" id="8262"/>
    <lineage>
        <taxon>Eukaryota</taxon>
        <taxon>Metazoa</taxon>
        <taxon>Chordata</taxon>
        <taxon>Craniata</taxon>
        <taxon>Vertebrata</taxon>
        <taxon>Euteleostomi</taxon>
        <taxon>Actinopterygii</taxon>
        <taxon>Neopterygii</taxon>
        <taxon>Teleostei</taxon>
        <taxon>Neoteleostei</taxon>
        <taxon>Acanthomorphata</taxon>
        <taxon>Carangaria</taxon>
        <taxon>Pleuronectiformes</taxon>
        <taxon>Pleuronectoidei</taxon>
        <taxon>Pleuronectidae</taxon>
        <taxon>Pleuronectes</taxon>
    </lineage>
</organism>
<dbReference type="EMBL" id="CADEAL010000068">
    <property type="protein sequence ID" value="CAB1413748.1"/>
    <property type="molecule type" value="Genomic_DNA"/>
</dbReference>
<dbReference type="AlphaFoldDB" id="A0A9N7Y5T7"/>
<reference evidence="1" key="1">
    <citation type="submission" date="2020-03" db="EMBL/GenBank/DDBJ databases">
        <authorList>
            <person name="Weist P."/>
        </authorList>
    </citation>
    <scope>NUCLEOTIDE SEQUENCE</scope>
</reference>
<name>A0A9N7Y5T7_PLEPL</name>
<gene>
    <name evidence="1" type="ORF">PLEPLA_LOCUS1450</name>
</gene>
<protein>
    <submittedName>
        <fullName evidence="1">Uncharacterized protein</fullName>
    </submittedName>
</protein>
<accession>A0A9N7Y5T7</accession>
<sequence length="89" mass="10073">MESSLLQATLLAGLRHDQRGRGRARRVTSEGARIHHGEHGVEEWQRGGTGQNNFVREGAQWDHIQDPCSRLSEAQSHLPRLCREEVLPL</sequence>
<proteinExistence type="predicted"/>
<keyword evidence="2" id="KW-1185">Reference proteome</keyword>